<feature type="domain" description="Copper amine oxidase-like N-terminal" evidence="2">
    <location>
        <begin position="60"/>
        <end position="155"/>
    </location>
</feature>
<evidence type="ECO:0000256" key="1">
    <source>
        <dbReference type="SAM" id="SignalP"/>
    </source>
</evidence>
<evidence type="ECO:0000259" key="2">
    <source>
        <dbReference type="Pfam" id="PF07833"/>
    </source>
</evidence>
<dbReference type="AlphaFoldDB" id="A0A1Y3TRD9"/>
<protein>
    <recommendedName>
        <fullName evidence="2">Copper amine oxidase-like N-terminal domain-containing protein</fullName>
    </recommendedName>
</protein>
<organism evidence="3 4">
    <name type="scientific">Anaerotignum lactatifermentans</name>
    <dbReference type="NCBI Taxonomy" id="160404"/>
    <lineage>
        <taxon>Bacteria</taxon>
        <taxon>Bacillati</taxon>
        <taxon>Bacillota</taxon>
        <taxon>Clostridia</taxon>
        <taxon>Lachnospirales</taxon>
        <taxon>Anaerotignaceae</taxon>
        <taxon>Anaerotignum</taxon>
    </lineage>
</organism>
<comment type="caution">
    <text evidence="3">The sequence shown here is derived from an EMBL/GenBank/DDBJ whole genome shotgun (WGS) entry which is preliminary data.</text>
</comment>
<evidence type="ECO:0000313" key="3">
    <source>
        <dbReference type="EMBL" id="OUN38535.1"/>
    </source>
</evidence>
<feature type="signal peptide" evidence="1">
    <location>
        <begin position="1"/>
        <end position="25"/>
    </location>
</feature>
<dbReference type="Pfam" id="PF07833">
    <property type="entry name" value="Cu_amine_oxidN1"/>
    <property type="match status" value="1"/>
</dbReference>
<dbReference type="InterPro" id="IPR036582">
    <property type="entry name" value="Mao_N_sf"/>
</dbReference>
<keyword evidence="1" id="KW-0732">Signal</keyword>
<evidence type="ECO:0000313" key="4">
    <source>
        <dbReference type="Proteomes" id="UP000195455"/>
    </source>
</evidence>
<dbReference type="SUPFAM" id="SSF55383">
    <property type="entry name" value="Copper amine oxidase, domain N"/>
    <property type="match status" value="1"/>
</dbReference>
<dbReference type="InterPro" id="IPR012854">
    <property type="entry name" value="Cu_amine_oxidase-like_N"/>
</dbReference>
<dbReference type="RefSeq" id="WP_087990378.1">
    <property type="nucleotide sequence ID" value="NZ_NFHM01000060.1"/>
</dbReference>
<dbReference type="EMBL" id="NFHM01000060">
    <property type="protein sequence ID" value="OUN38535.1"/>
    <property type="molecule type" value="Genomic_DNA"/>
</dbReference>
<proteinExistence type="predicted"/>
<dbReference type="Proteomes" id="UP000195455">
    <property type="component" value="Unassembled WGS sequence"/>
</dbReference>
<reference evidence="4" key="1">
    <citation type="submission" date="2017-04" db="EMBL/GenBank/DDBJ databases">
        <title>Function of individual gut microbiota members based on whole genome sequencing of pure cultures obtained from chicken caecum.</title>
        <authorList>
            <person name="Medvecky M."/>
            <person name="Cejkova D."/>
            <person name="Polansky O."/>
            <person name="Karasova D."/>
            <person name="Kubasova T."/>
            <person name="Cizek A."/>
            <person name="Rychlik I."/>
        </authorList>
    </citation>
    <scope>NUCLEOTIDE SEQUENCE [LARGE SCALE GENOMIC DNA]</scope>
    <source>
        <strain evidence="4">An75</strain>
    </source>
</reference>
<feature type="chain" id="PRO_5012892670" description="Copper amine oxidase-like N-terminal domain-containing protein" evidence="1">
    <location>
        <begin position="26"/>
        <end position="291"/>
    </location>
</feature>
<dbReference type="Gene3D" id="3.30.457.10">
    <property type="entry name" value="Copper amine oxidase-like, N-terminal domain"/>
    <property type="match status" value="1"/>
</dbReference>
<sequence length="291" mass="32917">MKKQFMKVLTCTVLFAAMICSSVFAAEPRVRVTLHGYDAGYTVDYPDVSKEVSVPILLFVNGDIVSDANAVIQNGTTLVPLRVVSNRLGAEVSWDSATRTVYITKGYTDIEMTIGNRNIWVNGVQQQITNAPQIIQSSTYVPLRAIATAFGADIGFFNEIYDGPSATRVVYVQDRTEVVQISPEEAIEIATNTYFYDFLYSMRDYILENHNVDVYDITPDNIQYSRFGKEYFGRYFADVGHYYYIELFTGGVEFALVDKYDGTCYPVSAYSMVEFEVFAPGDYSGWGWYYQ</sequence>
<gene>
    <name evidence="3" type="ORF">B5G26_16285</name>
</gene>
<name>A0A1Y3TRD9_9FIRM</name>
<accession>A0A1Y3TRD9</accession>